<dbReference type="EMBL" id="JALJOS010000053">
    <property type="protein sequence ID" value="KAK9818859.1"/>
    <property type="molecule type" value="Genomic_DNA"/>
</dbReference>
<feature type="compositionally biased region" description="Polar residues" evidence="1">
    <location>
        <begin position="211"/>
        <end position="227"/>
    </location>
</feature>
<dbReference type="Proteomes" id="UP001438707">
    <property type="component" value="Unassembled WGS sequence"/>
</dbReference>
<gene>
    <name evidence="2" type="ORF">WJX74_002512</name>
</gene>
<feature type="region of interest" description="Disordered" evidence="1">
    <location>
        <begin position="81"/>
        <end position="227"/>
    </location>
</feature>
<evidence type="ECO:0000256" key="1">
    <source>
        <dbReference type="SAM" id="MobiDB-lite"/>
    </source>
</evidence>
<keyword evidence="3" id="KW-1185">Reference proteome</keyword>
<name>A0AAW1Q9N4_9CHLO</name>
<sequence length="502" mass="52806">MEMRMTSEPIIDATIRYPSIKPHWDAHRSVPSLLAGTNINATCGDAVGLQGPTHPPVNLRPEYSSGLVNPFAGWAGWHTDQAEPVSEPEAPIPTNPFEGFGGWTSDQMHLADGSGPSRSISPKVSPPGARPVTPPPPSGNGSPHMGTQAAGSASQASPTQPRITHMANIPSPTRPTLSFQQQVGAGQAHPAGAQSNPQAPGKWQLEDESSLPGTQLPSMGSESSTSTHFAVGAHPEIAGASRAACVQETTISHPASRKQLLTADQALPMSTAAARPGDSEAESLEAAAQSEAASRMRRYNMVMAGSAAPRRSFRNAMGMSMPSLPTIGDDSSSPESSMPLMATTDLTRVSASQASERAQEMRARIAEPNAPADLFCPSQHAQIVNPGREAQSEQQHLVLLLQGSHDQLTAIRDVGPKSGCDEPSEQQHLVLLLQGFHDQLTAIRDVGSKSGCAAPSEQQHLVLLLQGSHDQLTAIRYVGSKSGCAAPSEQQHLVLLLQGSHD</sequence>
<feature type="compositionally biased region" description="Pro residues" evidence="1">
    <location>
        <begin position="124"/>
        <end position="138"/>
    </location>
</feature>
<reference evidence="2 3" key="1">
    <citation type="journal article" date="2024" name="Nat. Commun.">
        <title>Phylogenomics reveals the evolutionary origins of lichenization in chlorophyte algae.</title>
        <authorList>
            <person name="Puginier C."/>
            <person name="Libourel C."/>
            <person name="Otte J."/>
            <person name="Skaloud P."/>
            <person name="Haon M."/>
            <person name="Grisel S."/>
            <person name="Petersen M."/>
            <person name="Berrin J.G."/>
            <person name="Delaux P.M."/>
            <person name="Dal Grande F."/>
            <person name="Keller J."/>
        </authorList>
    </citation>
    <scope>NUCLEOTIDE SEQUENCE [LARGE SCALE GENOMIC DNA]</scope>
    <source>
        <strain evidence="2 3">SAG 2145</strain>
    </source>
</reference>
<organism evidence="2 3">
    <name type="scientific">Apatococcus lobatus</name>
    <dbReference type="NCBI Taxonomy" id="904363"/>
    <lineage>
        <taxon>Eukaryota</taxon>
        <taxon>Viridiplantae</taxon>
        <taxon>Chlorophyta</taxon>
        <taxon>core chlorophytes</taxon>
        <taxon>Trebouxiophyceae</taxon>
        <taxon>Chlorellales</taxon>
        <taxon>Chlorellaceae</taxon>
        <taxon>Apatococcus</taxon>
    </lineage>
</organism>
<dbReference type="AlphaFoldDB" id="A0AAW1Q9N4"/>
<proteinExistence type="predicted"/>
<accession>A0AAW1Q9N4</accession>
<feature type="compositionally biased region" description="Low complexity" evidence="1">
    <location>
        <begin position="146"/>
        <end position="161"/>
    </location>
</feature>
<comment type="caution">
    <text evidence="2">The sequence shown here is derived from an EMBL/GenBank/DDBJ whole genome shotgun (WGS) entry which is preliminary data.</text>
</comment>
<feature type="compositionally biased region" description="Polar residues" evidence="1">
    <location>
        <begin position="170"/>
        <end position="184"/>
    </location>
</feature>
<evidence type="ECO:0000313" key="2">
    <source>
        <dbReference type="EMBL" id="KAK9818859.1"/>
    </source>
</evidence>
<evidence type="ECO:0000313" key="3">
    <source>
        <dbReference type="Proteomes" id="UP001438707"/>
    </source>
</evidence>
<protein>
    <submittedName>
        <fullName evidence="2">Uncharacterized protein</fullName>
    </submittedName>
</protein>